<protein>
    <submittedName>
        <fullName evidence="2">Transcriptional regulator, MarR family</fullName>
    </submittedName>
</protein>
<feature type="compositionally biased region" description="Low complexity" evidence="1">
    <location>
        <begin position="78"/>
        <end position="95"/>
    </location>
</feature>
<feature type="compositionally biased region" description="Basic and acidic residues" evidence="1">
    <location>
        <begin position="1"/>
        <end position="17"/>
    </location>
</feature>
<reference evidence="2" key="1">
    <citation type="submission" date="2020-02" db="EMBL/GenBank/DDBJ databases">
        <authorList>
            <person name="Meier V. D."/>
        </authorList>
    </citation>
    <scope>NUCLEOTIDE SEQUENCE</scope>
    <source>
        <strain evidence="2">AVDCRST_MAG49</strain>
    </source>
</reference>
<name>A0A6J4V1C7_9BACT</name>
<feature type="non-terminal residue" evidence="2">
    <location>
        <position position="158"/>
    </location>
</feature>
<feature type="non-terminal residue" evidence="2">
    <location>
        <position position="1"/>
    </location>
</feature>
<feature type="compositionally biased region" description="Basic and acidic residues" evidence="1">
    <location>
        <begin position="147"/>
        <end position="158"/>
    </location>
</feature>
<gene>
    <name evidence="2" type="ORF">AVDCRST_MAG49-3078</name>
</gene>
<dbReference type="EMBL" id="CADCWG010000209">
    <property type="protein sequence ID" value="CAA9566231.1"/>
    <property type="molecule type" value="Genomic_DNA"/>
</dbReference>
<sequence length="158" mass="16943">GSGHEHRPPRARPDAPRRLGGVRLCPRGRRRPDRARVGGGPGPCAARLVRRPDGPLRGARGAATPERVGAGGRAQPQRSDAPGRPPRGSRAPTAGGLSGRRARHPSRPHPGGRSRPAAHLARLRARHRRPLRASPGRRRGPGALRRARSDPRCRPRAV</sequence>
<organism evidence="2">
    <name type="scientific">uncultured Thermomicrobiales bacterium</name>
    <dbReference type="NCBI Taxonomy" id="1645740"/>
    <lineage>
        <taxon>Bacteria</taxon>
        <taxon>Pseudomonadati</taxon>
        <taxon>Thermomicrobiota</taxon>
        <taxon>Thermomicrobia</taxon>
        <taxon>Thermomicrobiales</taxon>
        <taxon>environmental samples</taxon>
    </lineage>
</organism>
<feature type="compositionally biased region" description="Basic residues" evidence="1">
    <location>
        <begin position="100"/>
        <end position="112"/>
    </location>
</feature>
<evidence type="ECO:0000313" key="2">
    <source>
        <dbReference type="EMBL" id="CAA9566231.1"/>
    </source>
</evidence>
<evidence type="ECO:0000256" key="1">
    <source>
        <dbReference type="SAM" id="MobiDB-lite"/>
    </source>
</evidence>
<dbReference type="AlphaFoldDB" id="A0A6J4V1C7"/>
<feature type="region of interest" description="Disordered" evidence="1">
    <location>
        <begin position="1"/>
        <end position="158"/>
    </location>
</feature>
<accession>A0A6J4V1C7</accession>
<proteinExistence type="predicted"/>
<feature type="compositionally biased region" description="Basic residues" evidence="1">
    <location>
        <begin position="121"/>
        <end position="140"/>
    </location>
</feature>